<gene>
    <name evidence="2" type="ORF">ENL19_03120</name>
</gene>
<evidence type="ECO:0000313" key="2">
    <source>
        <dbReference type="EMBL" id="HHE05036.1"/>
    </source>
</evidence>
<dbReference type="EMBL" id="DRTB01000236">
    <property type="protein sequence ID" value="HHE05036.1"/>
    <property type="molecule type" value="Genomic_DNA"/>
</dbReference>
<evidence type="ECO:0000259" key="1">
    <source>
        <dbReference type="Pfam" id="PF12705"/>
    </source>
</evidence>
<dbReference type="Pfam" id="PF12705">
    <property type="entry name" value="PDDEXK_1"/>
    <property type="match status" value="1"/>
</dbReference>
<dbReference type="Proteomes" id="UP000886110">
    <property type="component" value="Unassembled WGS sequence"/>
</dbReference>
<dbReference type="InterPro" id="IPR011604">
    <property type="entry name" value="PDDEXK-like_dom_sf"/>
</dbReference>
<dbReference type="AlphaFoldDB" id="A0A7C5HNY8"/>
<dbReference type="InterPro" id="IPR011335">
    <property type="entry name" value="Restrct_endonuc-II-like"/>
</dbReference>
<name>A0A7C5HNY8_UNCW3</name>
<accession>A0A7C5HNY8</accession>
<feature type="domain" description="PD-(D/E)XK endonuclease-like" evidence="1">
    <location>
        <begin position="7"/>
        <end position="190"/>
    </location>
</feature>
<protein>
    <submittedName>
        <fullName evidence="2">PD-(D/E)XK nuclease family protein</fullName>
    </submittedName>
</protein>
<organism evidence="2">
    <name type="scientific">candidate division WOR-3 bacterium</name>
    <dbReference type="NCBI Taxonomy" id="2052148"/>
    <lineage>
        <taxon>Bacteria</taxon>
        <taxon>Bacteria division WOR-3</taxon>
    </lineage>
</organism>
<dbReference type="InterPro" id="IPR038726">
    <property type="entry name" value="PDDEXK_AddAB-type"/>
</dbReference>
<feature type="non-terminal residue" evidence="2">
    <location>
        <position position="193"/>
    </location>
</feature>
<proteinExistence type="predicted"/>
<sequence length="193" mass="23572">MKSTMKVSYSRLSTFRECPFKYKCLYIDNLWHLRKDKPYLSMGNSVHLALKDFFRLKRSQRTLQNLGKLLKKNWIRKGYKDEKEEKEYALRAWEMLSQFYETYDPYIMPLMVEKNFEAKIEDNLVFSVRIDRVDKLPKGGYELIDYKTGKNTDIKKEDEDLQLAIYYLALQRRYRIRPTRFTYYFLEDNKRVT</sequence>
<reference evidence="2" key="1">
    <citation type="journal article" date="2020" name="mSystems">
        <title>Genome- and Community-Level Interaction Insights into Carbon Utilization and Element Cycling Functions of Hydrothermarchaeota in Hydrothermal Sediment.</title>
        <authorList>
            <person name="Zhou Z."/>
            <person name="Liu Y."/>
            <person name="Xu W."/>
            <person name="Pan J."/>
            <person name="Luo Z.H."/>
            <person name="Li M."/>
        </authorList>
    </citation>
    <scope>NUCLEOTIDE SEQUENCE [LARGE SCALE GENOMIC DNA]</scope>
    <source>
        <strain evidence="2">HyVt-74</strain>
    </source>
</reference>
<comment type="caution">
    <text evidence="2">The sequence shown here is derived from an EMBL/GenBank/DDBJ whole genome shotgun (WGS) entry which is preliminary data.</text>
</comment>
<dbReference type="SUPFAM" id="SSF52980">
    <property type="entry name" value="Restriction endonuclease-like"/>
    <property type="match status" value="1"/>
</dbReference>
<dbReference type="Gene3D" id="3.90.320.10">
    <property type="match status" value="1"/>
</dbReference>